<evidence type="ECO:0000313" key="2">
    <source>
        <dbReference type="Proteomes" id="UP000824150"/>
    </source>
</evidence>
<protein>
    <submittedName>
        <fullName evidence="1">MBL fold metallo-hydrolase</fullName>
    </submittedName>
</protein>
<dbReference type="AlphaFoldDB" id="A0A9E2KPZ0"/>
<accession>A0A9E2KPZ0</accession>
<evidence type="ECO:0000313" key="1">
    <source>
        <dbReference type="EMBL" id="MBU3827347.1"/>
    </source>
</evidence>
<organism evidence="1 2">
    <name type="scientific">Candidatus Anaerobiospirillum merdipullorum</name>
    <dbReference type="NCBI Taxonomy" id="2838450"/>
    <lineage>
        <taxon>Bacteria</taxon>
        <taxon>Pseudomonadati</taxon>
        <taxon>Pseudomonadota</taxon>
        <taxon>Gammaproteobacteria</taxon>
        <taxon>Aeromonadales</taxon>
        <taxon>Succinivibrionaceae</taxon>
        <taxon>Anaerobiospirillum</taxon>
    </lineage>
</organism>
<dbReference type="EMBL" id="JAHLFG010000085">
    <property type="protein sequence ID" value="MBU3827347.1"/>
    <property type="molecule type" value="Genomic_DNA"/>
</dbReference>
<name>A0A9E2KPZ0_9GAMM</name>
<dbReference type="SUPFAM" id="SSF56281">
    <property type="entry name" value="Metallo-hydrolase/oxidoreductase"/>
    <property type="match status" value="1"/>
</dbReference>
<comment type="caution">
    <text evidence="1">The sequence shown here is derived from an EMBL/GenBank/DDBJ whole genome shotgun (WGS) entry which is preliminary data.</text>
</comment>
<sequence>MFDLVYLYHSGFALCFDKFSVLIDYYEDSMGTQTGFVHDHLVKRPGPLYILASHFHADHFSPEVFSLAELKEDVRYVFSKDIYKRRRKWLPEDDIAFLSVGDEFADENLRIKAYDSTDCGVSFYLQAAGLKLFHAGDLNNWHWRDESTPEEAATAEKQYLTVLHKIQEEVPSLDVAMFPTDPRIGSDYLRGAEQFVSAIACRYFVPMHFDAAYDKAAAFKDFAATHGSEFLTIEKRGQQWMLPGA</sequence>
<reference evidence="1" key="1">
    <citation type="journal article" date="2021" name="PeerJ">
        <title>Extensive microbial diversity within the chicken gut microbiome revealed by metagenomics and culture.</title>
        <authorList>
            <person name="Gilroy R."/>
            <person name="Ravi A."/>
            <person name="Getino M."/>
            <person name="Pursley I."/>
            <person name="Horton D.L."/>
            <person name="Alikhan N.F."/>
            <person name="Baker D."/>
            <person name="Gharbi K."/>
            <person name="Hall N."/>
            <person name="Watson M."/>
            <person name="Adriaenssens E.M."/>
            <person name="Foster-Nyarko E."/>
            <person name="Jarju S."/>
            <person name="Secka A."/>
            <person name="Antonio M."/>
            <person name="Oren A."/>
            <person name="Chaudhuri R.R."/>
            <person name="La Ragione R."/>
            <person name="Hildebrand F."/>
            <person name="Pallen M.J."/>
        </authorList>
    </citation>
    <scope>NUCLEOTIDE SEQUENCE</scope>
    <source>
        <strain evidence="1">687</strain>
    </source>
</reference>
<dbReference type="Proteomes" id="UP000824150">
    <property type="component" value="Unassembled WGS sequence"/>
</dbReference>
<dbReference type="Gene3D" id="3.60.15.10">
    <property type="entry name" value="Ribonuclease Z/Hydroxyacylglutathione hydrolase-like"/>
    <property type="match status" value="1"/>
</dbReference>
<dbReference type="PANTHER" id="PTHR42967:SF1">
    <property type="entry name" value="MBL FOLD METALLO-HYDROLASE"/>
    <property type="match status" value="1"/>
</dbReference>
<dbReference type="InterPro" id="IPR036866">
    <property type="entry name" value="RibonucZ/Hydroxyglut_hydro"/>
</dbReference>
<dbReference type="PANTHER" id="PTHR42967">
    <property type="entry name" value="METAL DEPENDENT HYDROLASE"/>
    <property type="match status" value="1"/>
</dbReference>
<gene>
    <name evidence="1" type="ORF">IAA31_07675</name>
</gene>
<proteinExistence type="predicted"/>
<reference evidence="1" key="2">
    <citation type="submission" date="2021-04" db="EMBL/GenBank/DDBJ databases">
        <authorList>
            <person name="Gilroy R."/>
        </authorList>
    </citation>
    <scope>NUCLEOTIDE SEQUENCE</scope>
    <source>
        <strain evidence="1">687</strain>
    </source>
</reference>